<dbReference type="EMBL" id="LJHD01000233">
    <property type="protein sequence ID" value="ONI40683.1"/>
    <property type="molecule type" value="Genomic_DNA"/>
</dbReference>
<evidence type="ECO:0000313" key="2">
    <source>
        <dbReference type="Proteomes" id="UP000188637"/>
    </source>
</evidence>
<comment type="caution">
    <text evidence="1">The sequence shown here is derived from an EMBL/GenBank/DDBJ whole genome shotgun (WGS) entry which is preliminary data.</text>
</comment>
<proteinExistence type="predicted"/>
<reference evidence="1" key="1">
    <citation type="submission" date="2016-08" db="EMBL/GenBank/DDBJ databases">
        <authorList>
            <person name="Ngugi D.K."/>
            <person name="Miyake S."/>
            <person name="Stingl U."/>
        </authorList>
    </citation>
    <scope>NUCLEOTIDE SEQUENCE</scope>
    <source>
        <strain evidence="1">SCG-D08WGA-EpuloA1</strain>
    </source>
</reference>
<name>A0ACC8XD12_9FIRM</name>
<accession>A0ACC8XD12</accession>
<protein>
    <submittedName>
        <fullName evidence="1">Uncharacterized protein</fullName>
    </submittedName>
</protein>
<gene>
    <name evidence="1" type="ORF">AN640_08490</name>
</gene>
<evidence type="ECO:0000313" key="1">
    <source>
        <dbReference type="EMBL" id="ONI40683.1"/>
    </source>
</evidence>
<sequence>MKKNFSLFILTMALFTISSTSAISNPVQAPATPVAPATDEKNAETPNQQDQNTVMVSVNAKTINKGEIMPPTAIQVDEQSTAWSVLQKALDEKKIKYELKQNKDDFYVVSINGISTESAEKGSGWMYSVNGIYGKVCANLCKVKKGDKVEWHYTTNLGKDLGVSE</sequence>
<keyword evidence="2" id="KW-1185">Reference proteome</keyword>
<organism evidence="1 2">
    <name type="scientific">Candidatus Epulonipiscium fishelsonii</name>
    <dbReference type="NCBI Taxonomy" id="77094"/>
    <lineage>
        <taxon>Bacteria</taxon>
        <taxon>Bacillati</taxon>
        <taxon>Bacillota</taxon>
        <taxon>Clostridia</taxon>
        <taxon>Lachnospirales</taxon>
        <taxon>Lachnospiraceae</taxon>
        <taxon>Candidatus Epulonipiscium</taxon>
    </lineage>
</organism>
<dbReference type="Proteomes" id="UP000188637">
    <property type="component" value="Unassembled WGS sequence"/>
</dbReference>